<protein>
    <submittedName>
        <fullName evidence="2">Protein angel like 2</fullName>
    </submittedName>
</protein>
<evidence type="ECO:0000313" key="3">
    <source>
        <dbReference type="Proteomes" id="UP001151699"/>
    </source>
</evidence>
<dbReference type="PANTHER" id="PTHR12121">
    <property type="entry name" value="CARBON CATABOLITE REPRESSOR PROTEIN 4"/>
    <property type="match status" value="1"/>
</dbReference>
<accession>A0A9Q0S6D5</accession>
<dbReference type="Pfam" id="PF03372">
    <property type="entry name" value="Exo_endo_phos"/>
    <property type="match status" value="1"/>
</dbReference>
<evidence type="ECO:0000313" key="2">
    <source>
        <dbReference type="EMBL" id="KAJ6646899.1"/>
    </source>
</evidence>
<dbReference type="GO" id="GO:0000175">
    <property type="term" value="F:3'-5'-RNA exonuclease activity"/>
    <property type="evidence" value="ECO:0007669"/>
    <property type="project" value="TreeGrafter"/>
</dbReference>
<organism evidence="2 3">
    <name type="scientific">Pseudolycoriella hygida</name>
    <dbReference type="NCBI Taxonomy" id="35572"/>
    <lineage>
        <taxon>Eukaryota</taxon>
        <taxon>Metazoa</taxon>
        <taxon>Ecdysozoa</taxon>
        <taxon>Arthropoda</taxon>
        <taxon>Hexapoda</taxon>
        <taxon>Insecta</taxon>
        <taxon>Pterygota</taxon>
        <taxon>Neoptera</taxon>
        <taxon>Endopterygota</taxon>
        <taxon>Diptera</taxon>
        <taxon>Nematocera</taxon>
        <taxon>Sciaroidea</taxon>
        <taxon>Sciaridae</taxon>
        <taxon>Pseudolycoriella</taxon>
    </lineage>
</organism>
<dbReference type="PANTHER" id="PTHR12121:SF34">
    <property type="entry name" value="PROTEIN ANGEL"/>
    <property type="match status" value="1"/>
</dbReference>
<dbReference type="OrthoDB" id="10253982at2759"/>
<gene>
    <name evidence="2" type="primary">ANGEL2</name>
    <name evidence="2" type="ORF">Bhyg_02113</name>
</gene>
<keyword evidence="3" id="KW-1185">Reference proteome</keyword>
<name>A0A9Q0S6D5_9DIPT</name>
<evidence type="ECO:0000259" key="1">
    <source>
        <dbReference type="Pfam" id="PF03372"/>
    </source>
</evidence>
<reference evidence="2" key="1">
    <citation type="submission" date="2022-07" db="EMBL/GenBank/DDBJ databases">
        <authorList>
            <person name="Trinca V."/>
            <person name="Uliana J.V.C."/>
            <person name="Torres T.T."/>
            <person name="Ward R.J."/>
            <person name="Monesi N."/>
        </authorList>
    </citation>
    <scope>NUCLEOTIDE SEQUENCE</scope>
    <source>
        <strain evidence="2">HSMRA1968</strain>
        <tissue evidence="2">Whole embryos</tissue>
    </source>
</reference>
<dbReference type="EMBL" id="WJQU01000001">
    <property type="protein sequence ID" value="KAJ6646899.1"/>
    <property type="molecule type" value="Genomic_DNA"/>
</dbReference>
<feature type="domain" description="Endonuclease/exonuclease/phosphatase" evidence="1">
    <location>
        <begin position="61"/>
        <end position="412"/>
    </location>
</feature>
<dbReference type="InterPro" id="IPR036691">
    <property type="entry name" value="Endo/exonu/phosph_ase_sf"/>
</dbReference>
<dbReference type="Gene3D" id="3.60.10.10">
    <property type="entry name" value="Endonuclease/exonuclease/phosphatase"/>
    <property type="match status" value="1"/>
</dbReference>
<dbReference type="InterPro" id="IPR005135">
    <property type="entry name" value="Endo/exonuclease/phosphatase"/>
</dbReference>
<comment type="caution">
    <text evidence="2">The sequence shown here is derived from an EMBL/GenBank/DDBJ whole genome shotgun (WGS) entry which is preliminary data.</text>
</comment>
<dbReference type="SUPFAM" id="SSF56219">
    <property type="entry name" value="DNase I-like"/>
    <property type="match status" value="1"/>
</dbReference>
<sequence length="424" mass="49235">MLKFAKSNIIHNSVTAKFFYLNARSKMRKSTMEHGIVREWKSNPYYPNYQKKVDETEITIMSYNILAQDLIVKHPYLYKSHDRYHLEYAIRSERLFNEMKVVRPDILCLQEMQATHLMDFKVKCFSIDLHEVIFKKRTQADLTDGCAIFYNSDIMELVAEQSVEYFQPNVSVLNRPNVAIIAKFRLKTNPASEIVIATTHLLYNPRRQDVRLAQVQLLLSEIDRIAFRGENEQHQVEYSPVILTGDFNFQPGSAPHTLITNGHLAYGALNRRLQFPQTNEETFGNELLPTRLGVTDDCRHFNRKQSMLNRSEHQRDENENDMKNTTAPFKSGLLTHQLNLRSVYDDRTSASTFQNCWGLVDYIFYRKEQTPAHGLVEKNLKLMARFELPTLQQCFYYLPFGGIPNASQGSDHFSLAAKFLLSPS</sequence>
<dbReference type="AlphaFoldDB" id="A0A9Q0S6D5"/>
<dbReference type="Proteomes" id="UP001151699">
    <property type="component" value="Chromosome A"/>
</dbReference>
<proteinExistence type="predicted"/>
<dbReference type="InterPro" id="IPR050410">
    <property type="entry name" value="CCR4/nocturin_mRNA_transcr"/>
</dbReference>